<dbReference type="EMBL" id="QUSL01000005">
    <property type="protein sequence ID" value="RGD86572.1"/>
    <property type="molecule type" value="Genomic_DNA"/>
</dbReference>
<dbReference type="Proteomes" id="UP000261032">
    <property type="component" value="Unassembled WGS sequence"/>
</dbReference>
<reference evidence="1 2" key="1">
    <citation type="submission" date="2018-08" db="EMBL/GenBank/DDBJ databases">
        <title>A genome reference for cultivated species of the human gut microbiota.</title>
        <authorList>
            <person name="Zou Y."/>
            <person name="Xue W."/>
            <person name="Luo G."/>
        </authorList>
    </citation>
    <scope>NUCLEOTIDE SEQUENCE [LARGE SCALE GENOMIC DNA]</scope>
    <source>
        <strain evidence="1 2">OM06-4</strain>
    </source>
</reference>
<proteinExistence type="predicted"/>
<dbReference type="AlphaFoldDB" id="A0A3E3EFZ7"/>
<sequence length="151" mass="17776">MKESKYYLQNWKKWKRTVQLLEETRDELMDMKRAIPIGSDNMPGGNHSSVIAKMQKIIDQCDQYDVLISNYNFLINSLERAITVLNEEEKEVCIIFSNNPDNSDVREAIASKRGYSRSVFYRKLDDVYIKLNMLLCLSPIMTIDDYDKEIY</sequence>
<protein>
    <submittedName>
        <fullName evidence="1">Uncharacterized protein</fullName>
    </submittedName>
</protein>
<comment type="caution">
    <text evidence="1">The sequence shown here is derived from an EMBL/GenBank/DDBJ whole genome shotgun (WGS) entry which is preliminary data.</text>
</comment>
<gene>
    <name evidence="1" type="ORF">DXB93_05260</name>
</gene>
<name>A0A3E3EFZ7_9FIRM</name>
<evidence type="ECO:0000313" key="2">
    <source>
        <dbReference type="Proteomes" id="UP000261032"/>
    </source>
</evidence>
<accession>A0A3E3EFZ7</accession>
<evidence type="ECO:0000313" key="1">
    <source>
        <dbReference type="EMBL" id="RGD86572.1"/>
    </source>
</evidence>
<organism evidence="1 2">
    <name type="scientific">Thomasclavelia ramosa</name>
    <dbReference type="NCBI Taxonomy" id="1547"/>
    <lineage>
        <taxon>Bacteria</taxon>
        <taxon>Bacillati</taxon>
        <taxon>Bacillota</taxon>
        <taxon>Erysipelotrichia</taxon>
        <taxon>Erysipelotrichales</taxon>
        <taxon>Coprobacillaceae</taxon>
        <taxon>Thomasclavelia</taxon>
    </lineage>
</organism>
<dbReference type="RefSeq" id="WP_117580873.1">
    <property type="nucleotide sequence ID" value="NZ_JAQOLN010000007.1"/>
</dbReference>